<dbReference type="EMBL" id="KV453843">
    <property type="protein sequence ID" value="ODV88738.1"/>
    <property type="molecule type" value="Genomic_DNA"/>
</dbReference>
<dbReference type="Pfam" id="PF00787">
    <property type="entry name" value="PX"/>
    <property type="match status" value="1"/>
</dbReference>
<dbReference type="Pfam" id="PF12825">
    <property type="entry name" value="DUF3818"/>
    <property type="match status" value="1"/>
</dbReference>
<dbReference type="InterPro" id="IPR024555">
    <property type="entry name" value="PX-associated"/>
</dbReference>
<name>A0A1E4TAQ5_9ASCO</name>
<dbReference type="InterPro" id="IPR001683">
    <property type="entry name" value="PX_dom"/>
</dbReference>
<dbReference type="GO" id="GO:0035091">
    <property type="term" value="F:phosphatidylinositol binding"/>
    <property type="evidence" value="ECO:0007669"/>
    <property type="project" value="InterPro"/>
</dbReference>
<feature type="region of interest" description="Disordered" evidence="1">
    <location>
        <begin position="142"/>
        <end position="167"/>
    </location>
</feature>
<dbReference type="InterPro" id="IPR036871">
    <property type="entry name" value="PX_dom_sf"/>
</dbReference>
<gene>
    <name evidence="3" type="ORF">CANCADRAFT_128061</name>
</gene>
<sequence>MLRLDGIQEHYLKRELISQQTTYEFDLLSRPGALGHIGRPFKGVSTGQFQLINYMLNKFVKTFPFVRSANEKEFWQDNVQVFIEMFLGADLSTVEDHSENLKRQKITEMLRRLVEICFSSGIKTKSGLEDATREQRSIRRLATASSDPVHPLPSSRLFPPSSKASSSSSAATVTFIDVVGVQMISKTTSKAKSTKHARFIVKVFTSSDPKPIYVFRRYGDFRRLHKSIKLVGKLPRLPPKVYASSSLVVDDVSGQYTVESDSESVASIVDGAAEIDGLIGASSAATTDDNTSVSSANEVRDGRYLIYRERQRLQLKTYLSKLADNPKVTKTRAFKDFITKGSKTSLDKQSLEDIHLREKYSELRANNQREFLLIAKARSQDLEAYMSQFRSDLIRADGLTRLFNEIKRCAKLEQLSERYSKLVEWFQIEVAATLYHLFLGEDWSEEFFHQMKHIHHLLPYRVLRNILWISNPMTVMKSLMDLFMAQPFGRRSLFQRILGMTFSQQIREQNDEIAALQEELADDAVCDRLSKYIDLVPAERNVIKDEAEKKGCSLVYAIASTSHLGPGISHFRLQRVMEGEMAYNKAIESDAGIDTLTTIERKRVSQFVALNKLLKCLTRKRDNELLSQIFTDNATLSLCKQMFVMFYGPLAYVYKSADIYQALVDFQNFADDLIKVVNSAMEEVEQTGDLVQKFIALVEKHSPSFYRFLHDIYVNDNGFFGEILQWVEGLLSFLRVGYQEKIDMQQFFEDASEIVGAEALVEETNRLIEWKRARKAWKLRKAEAKMGAGDEKDLDWSGAIPIGDFTYSDFGLEDADLEDFESDEEEAEEQTWVETIEAERTKMSEKKNQEPAKPELECIPRLRELFSQYLKDIGLTGTTM</sequence>
<organism evidence="3 4">
    <name type="scientific">Tortispora caseinolytica NRRL Y-17796</name>
    <dbReference type="NCBI Taxonomy" id="767744"/>
    <lineage>
        <taxon>Eukaryota</taxon>
        <taxon>Fungi</taxon>
        <taxon>Dikarya</taxon>
        <taxon>Ascomycota</taxon>
        <taxon>Saccharomycotina</taxon>
        <taxon>Trigonopsidomycetes</taxon>
        <taxon>Trigonopsidales</taxon>
        <taxon>Trigonopsidaceae</taxon>
        <taxon>Tortispora</taxon>
    </lineage>
</organism>
<feature type="domain" description="PX" evidence="2">
    <location>
        <begin position="177"/>
        <end position="345"/>
    </location>
</feature>
<dbReference type="PROSITE" id="PS50195">
    <property type="entry name" value="PX"/>
    <property type="match status" value="1"/>
</dbReference>
<reference evidence="4" key="1">
    <citation type="submission" date="2016-02" db="EMBL/GenBank/DDBJ databases">
        <title>Comparative genomics of biotechnologically important yeasts.</title>
        <authorList>
            <consortium name="DOE Joint Genome Institute"/>
            <person name="Riley R."/>
            <person name="Haridas S."/>
            <person name="Wolfe K.H."/>
            <person name="Lopes M.R."/>
            <person name="Hittinger C.T."/>
            <person name="Goker M."/>
            <person name="Salamov A."/>
            <person name="Wisecaver J."/>
            <person name="Long T.M."/>
            <person name="Aerts A.L."/>
            <person name="Barry K."/>
            <person name="Choi C."/>
            <person name="Clum A."/>
            <person name="Coughlan A.Y."/>
            <person name="Deshpande S."/>
            <person name="Douglass A.P."/>
            <person name="Hanson S.J."/>
            <person name="Klenk H.-P."/>
            <person name="Labutti K."/>
            <person name="Lapidus A."/>
            <person name="Lindquist E."/>
            <person name="Lipzen A."/>
            <person name="Meier-Kolthoff J.P."/>
            <person name="Ohm R.A."/>
            <person name="Otillar R.P."/>
            <person name="Pangilinan J."/>
            <person name="Peng Y."/>
            <person name="Rokas A."/>
            <person name="Rosa C.A."/>
            <person name="Scheuner C."/>
            <person name="Sibirny A.A."/>
            <person name="Slot J.C."/>
            <person name="Stielow J.B."/>
            <person name="Sun H."/>
            <person name="Kurtzman C.P."/>
            <person name="Blackwell M."/>
            <person name="Jeffries T.W."/>
            <person name="Grigoriev I.V."/>
        </authorList>
    </citation>
    <scope>NUCLEOTIDE SEQUENCE [LARGE SCALE GENOMIC DNA]</scope>
    <source>
        <strain evidence="4">NRRL Y-17796</strain>
    </source>
</reference>
<dbReference type="Proteomes" id="UP000095023">
    <property type="component" value="Unassembled WGS sequence"/>
</dbReference>
<evidence type="ECO:0000259" key="2">
    <source>
        <dbReference type="PROSITE" id="PS50195"/>
    </source>
</evidence>
<accession>A0A1E4TAQ5</accession>
<dbReference type="OrthoDB" id="2117459at2759"/>
<evidence type="ECO:0000256" key="1">
    <source>
        <dbReference type="SAM" id="MobiDB-lite"/>
    </source>
</evidence>
<feature type="compositionally biased region" description="Low complexity" evidence="1">
    <location>
        <begin position="152"/>
        <end position="167"/>
    </location>
</feature>
<dbReference type="InterPro" id="IPR047168">
    <property type="entry name" value="LEC1-like"/>
</dbReference>
<evidence type="ECO:0000313" key="3">
    <source>
        <dbReference type="EMBL" id="ODV88738.1"/>
    </source>
</evidence>
<dbReference type="AlphaFoldDB" id="A0A1E4TAQ5"/>
<evidence type="ECO:0000313" key="4">
    <source>
        <dbReference type="Proteomes" id="UP000095023"/>
    </source>
</evidence>
<keyword evidence="4" id="KW-1185">Reference proteome</keyword>
<dbReference type="PANTHER" id="PTHR47185:SF1">
    <property type="entry name" value="PX DOMAIN-CONTAINING PROTEIN YPR097W"/>
    <property type="match status" value="1"/>
</dbReference>
<proteinExistence type="predicted"/>
<protein>
    <recommendedName>
        <fullName evidence="2">PX domain-containing protein</fullName>
    </recommendedName>
</protein>
<dbReference type="SUPFAM" id="SSF64268">
    <property type="entry name" value="PX domain"/>
    <property type="match status" value="1"/>
</dbReference>
<dbReference type="PANTHER" id="PTHR47185">
    <property type="entry name" value="PX DOMAIN-CONTAINING PROTEIN YPR097W"/>
    <property type="match status" value="1"/>
</dbReference>
<dbReference type="InterPro" id="IPR024554">
    <property type="entry name" value="LEC1-like_C"/>
</dbReference>
<dbReference type="Gene3D" id="3.30.1520.10">
    <property type="entry name" value="Phox-like domain"/>
    <property type="match status" value="1"/>
</dbReference>
<dbReference type="Pfam" id="PF12828">
    <property type="entry name" value="PXB"/>
    <property type="match status" value="1"/>
</dbReference>